<organism evidence="11">
    <name type="scientific">uncultured Caudovirales phage</name>
    <dbReference type="NCBI Taxonomy" id="2100421"/>
    <lineage>
        <taxon>Viruses</taxon>
        <taxon>Duplodnaviria</taxon>
        <taxon>Heunggongvirae</taxon>
        <taxon>Uroviricota</taxon>
        <taxon>Caudoviricetes</taxon>
        <taxon>Peduoviridae</taxon>
        <taxon>Maltschvirus</taxon>
        <taxon>Maltschvirus maltsch</taxon>
    </lineage>
</organism>
<dbReference type="EMBL" id="LR797102">
    <property type="protein sequence ID" value="CAB4187533.1"/>
    <property type="molecule type" value="Genomic_DNA"/>
</dbReference>
<evidence type="ECO:0000313" key="3">
    <source>
        <dbReference type="EMBL" id="CAB4164528.1"/>
    </source>
</evidence>
<gene>
    <name evidence="5" type="ORF">UFOVP1006_24</name>
    <name evidence="6" type="ORF">UFOVP1096_56</name>
    <name evidence="7" type="ORF">UFOVP1157_31</name>
    <name evidence="8" type="ORF">UFOVP1347_21</name>
    <name evidence="9" type="ORF">UFOVP1455_47</name>
    <name evidence="11" type="ORF">UFOVP1543_47</name>
    <name evidence="10" type="ORF">UFOVP1606_55</name>
    <name evidence="2" type="ORF">UFOVP497_4</name>
    <name evidence="3" type="ORF">UFOVP834_40</name>
    <name evidence="4" type="ORF">UFOVP922_31</name>
</gene>
<name>A0A6J7XDE0_9CAUD</name>
<proteinExistence type="predicted"/>
<evidence type="ECO:0000256" key="1">
    <source>
        <dbReference type="SAM" id="MobiDB-lite"/>
    </source>
</evidence>
<sequence>MPNKSAKIKAKSARYSLWYRMYVEIIDDPKTALLSDRHGWGWVRLLAIAKRIPGGVMPPIPEIAFYLRSSPKDVDSLVNDLIDFGLLDVVEMRGTTPIIRPHNWDGRQFQWDGRDVTQAERKRRSRSRKRHGHGQVTVEVTEVRSVSVVTEGNSSARDALWPSTSRDALAGDDQVSIQGRIEDLSGEVLP</sequence>
<dbReference type="EMBL" id="LR797405">
    <property type="protein sequence ID" value="CAB4214457.1"/>
    <property type="molecule type" value="Genomic_DNA"/>
</dbReference>
<dbReference type="EMBL" id="LR796881">
    <property type="protein sequence ID" value="CAB4172374.1"/>
    <property type="molecule type" value="Genomic_DNA"/>
</dbReference>
<dbReference type="EMBL" id="LR798397">
    <property type="protein sequence ID" value="CAB5229139.1"/>
    <property type="molecule type" value="Genomic_DNA"/>
</dbReference>
<feature type="compositionally biased region" description="Polar residues" evidence="1">
    <location>
        <begin position="154"/>
        <end position="166"/>
    </location>
</feature>
<evidence type="ECO:0000313" key="8">
    <source>
        <dbReference type="EMBL" id="CAB4200019.1"/>
    </source>
</evidence>
<evidence type="ECO:0000313" key="4">
    <source>
        <dbReference type="EMBL" id="CAB4172374.1"/>
    </source>
</evidence>
<reference evidence="11" key="1">
    <citation type="submission" date="2020-05" db="EMBL/GenBank/DDBJ databases">
        <authorList>
            <person name="Chiriac C."/>
            <person name="Salcher M."/>
            <person name="Ghai R."/>
            <person name="Kavagutti S V."/>
        </authorList>
    </citation>
    <scope>NUCLEOTIDE SEQUENCE</scope>
</reference>
<feature type="region of interest" description="Disordered" evidence="1">
    <location>
        <begin position="115"/>
        <end position="135"/>
    </location>
</feature>
<dbReference type="EMBL" id="LR797463">
    <property type="protein sequence ID" value="CAB4218915.1"/>
    <property type="molecule type" value="Genomic_DNA"/>
</dbReference>
<dbReference type="EMBL" id="LR797060">
    <property type="protein sequence ID" value="CAB4184271.1"/>
    <property type="molecule type" value="Genomic_DNA"/>
</dbReference>
<dbReference type="EMBL" id="LR797307">
    <property type="protein sequence ID" value="CAB4200019.1"/>
    <property type="molecule type" value="Genomic_DNA"/>
</dbReference>
<accession>A0A6J7XDE0</accession>
<feature type="region of interest" description="Disordered" evidence="1">
    <location>
        <begin position="154"/>
        <end position="174"/>
    </location>
</feature>
<dbReference type="EMBL" id="LR796470">
    <property type="protein sequence ID" value="CAB4146340.1"/>
    <property type="molecule type" value="Genomic_DNA"/>
</dbReference>
<protein>
    <submittedName>
        <fullName evidence="11">Uncharacterized protein</fullName>
    </submittedName>
</protein>
<evidence type="ECO:0000313" key="7">
    <source>
        <dbReference type="EMBL" id="CAB4187533.1"/>
    </source>
</evidence>
<evidence type="ECO:0000313" key="9">
    <source>
        <dbReference type="EMBL" id="CAB4214457.1"/>
    </source>
</evidence>
<evidence type="ECO:0000313" key="11">
    <source>
        <dbReference type="EMBL" id="CAB5229139.1"/>
    </source>
</evidence>
<evidence type="ECO:0000313" key="6">
    <source>
        <dbReference type="EMBL" id="CAB4184271.1"/>
    </source>
</evidence>
<dbReference type="EMBL" id="LR796763">
    <property type="protein sequence ID" value="CAB4164528.1"/>
    <property type="molecule type" value="Genomic_DNA"/>
</dbReference>
<evidence type="ECO:0000313" key="2">
    <source>
        <dbReference type="EMBL" id="CAB4146340.1"/>
    </source>
</evidence>
<dbReference type="EMBL" id="LR796953">
    <property type="protein sequence ID" value="CAB4177631.1"/>
    <property type="molecule type" value="Genomic_DNA"/>
</dbReference>
<feature type="compositionally biased region" description="Basic residues" evidence="1">
    <location>
        <begin position="121"/>
        <end position="133"/>
    </location>
</feature>
<evidence type="ECO:0000313" key="5">
    <source>
        <dbReference type="EMBL" id="CAB4177631.1"/>
    </source>
</evidence>
<evidence type="ECO:0000313" key="10">
    <source>
        <dbReference type="EMBL" id="CAB4218915.1"/>
    </source>
</evidence>